<accession>A0A2U8FIE4</accession>
<dbReference type="SUPFAM" id="SSF160631">
    <property type="entry name" value="SMI1/KNR4-like"/>
    <property type="match status" value="1"/>
</dbReference>
<dbReference type="EMBL" id="CP029206">
    <property type="protein sequence ID" value="AWI50114.1"/>
    <property type="molecule type" value="Genomic_DNA"/>
</dbReference>
<dbReference type="KEGG" id="apor:DDU33_00740"/>
<name>A0A2U8FIE4_9PAST</name>
<dbReference type="AlphaFoldDB" id="A0A2U8FIE4"/>
<evidence type="ECO:0000313" key="3">
    <source>
        <dbReference type="Proteomes" id="UP000244920"/>
    </source>
</evidence>
<sequence length="174" mass="20296">MRGDNMKFRNLEITYDNGTVDISIIKDVENIFNIKFPKLYVELISKHNNLSVEPSYITYYDSYNKEDGMAAIGFDSFETEQNPDPQNICRQYIYDDPTYGYEAVYSFARTGNGDFICFDYREDPNGDEPKICIVIHDEYDEKTGKMLLFPVANNFEEFLDSLKSFDEIMAKYST</sequence>
<dbReference type="SMART" id="SM00860">
    <property type="entry name" value="SMI1_KNR4"/>
    <property type="match status" value="1"/>
</dbReference>
<proteinExistence type="predicted"/>
<dbReference type="InterPro" id="IPR037883">
    <property type="entry name" value="Knr4/Smi1-like_sf"/>
</dbReference>
<evidence type="ECO:0000259" key="1">
    <source>
        <dbReference type="SMART" id="SM00860"/>
    </source>
</evidence>
<evidence type="ECO:0000313" key="2">
    <source>
        <dbReference type="EMBL" id="AWI50114.1"/>
    </source>
</evidence>
<dbReference type="InterPro" id="IPR018958">
    <property type="entry name" value="Knr4/Smi1-like_dom"/>
</dbReference>
<dbReference type="Pfam" id="PF09346">
    <property type="entry name" value="SMI1_KNR4"/>
    <property type="match status" value="1"/>
</dbReference>
<keyword evidence="3" id="KW-1185">Reference proteome</keyword>
<organism evidence="2 3">
    <name type="scientific">Actinobacillus porcitonsillarum</name>
    <dbReference type="NCBI Taxonomy" id="189834"/>
    <lineage>
        <taxon>Bacteria</taxon>
        <taxon>Pseudomonadati</taxon>
        <taxon>Pseudomonadota</taxon>
        <taxon>Gammaproteobacteria</taxon>
        <taxon>Pasteurellales</taxon>
        <taxon>Pasteurellaceae</taxon>
        <taxon>Actinobacillus</taxon>
    </lineage>
</organism>
<feature type="domain" description="Knr4/Smi1-like" evidence="1">
    <location>
        <begin position="19"/>
        <end position="161"/>
    </location>
</feature>
<protein>
    <submittedName>
        <fullName evidence="2">SMI1/KNR4 family protein</fullName>
    </submittedName>
</protein>
<reference evidence="3" key="1">
    <citation type="submission" date="2018-05" db="EMBL/GenBank/DDBJ databases">
        <title>Complete genome sequence of Actinobacillus porcitonsillarum reference strain 9953L55 (CCUG 46996).</title>
        <authorList>
            <person name="Dona V."/>
            <person name="Perreten V."/>
        </authorList>
    </citation>
    <scope>NUCLEOTIDE SEQUENCE [LARGE SCALE GENOMIC DNA]</scope>
    <source>
        <strain evidence="3">9953L55</strain>
    </source>
</reference>
<dbReference type="Gene3D" id="3.40.1580.10">
    <property type="entry name" value="SMI1/KNR4-like"/>
    <property type="match status" value="1"/>
</dbReference>
<gene>
    <name evidence="2" type="ORF">DDU33_00740</name>
</gene>
<dbReference type="Proteomes" id="UP000244920">
    <property type="component" value="Chromosome"/>
</dbReference>